<evidence type="ECO:0008006" key="4">
    <source>
        <dbReference type="Google" id="ProtNLM"/>
    </source>
</evidence>
<dbReference type="Proteomes" id="UP001322277">
    <property type="component" value="Chromosome 2"/>
</dbReference>
<name>A0AAX4I2S1_9PEZI</name>
<keyword evidence="3" id="KW-1185">Reference proteome</keyword>
<feature type="transmembrane region" description="Helical" evidence="1">
    <location>
        <begin position="256"/>
        <end position="284"/>
    </location>
</feature>
<dbReference type="RefSeq" id="XP_062774730.1">
    <property type="nucleotide sequence ID" value="XM_062918679.1"/>
</dbReference>
<dbReference type="AlphaFoldDB" id="A0AAX4I2S1"/>
<gene>
    <name evidence="2" type="ORF">CDEST_02520</name>
</gene>
<sequence length="341" mass="37745">MTLGSCFLPILKNHHIERIPRRANLHPLVDSNIAAMVFLAKESPAISRRQRMRAILLALTYACATFGVVVQILTLIAGRWVIRSRSGSERLALTSLSVVQFDGIIPSPGSDSYLVTMHQFAASFGYEYPDASKAGILGHSPRFPRDLVAVARTLEIPPADWACLRDPEPCASPFFQSFSAGAGAFGMPGTIRHLSFAYALVLVLYIAAIEVLIAARPSWLRCRCYFSCFTRVCPCPRGARAEIEALPGVFWDRYRLWTWGLLPCAAFLPPFVMTLHGLPLVWFVERREVGDMDVRFGTGFVVVQAACFGASLAAVVCVYLRRRLGRGMIWMEEGLGVAMKE</sequence>
<keyword evidence="1" id="KW-0812">Transmembrane</keyword>
<dbReference type="KEGG" id="cdet:87939023"/>
<dbReference type="EMBL" id="CP137306">
    <property type="protein sequence ID" value="WQF77506.1"/>
    <property type="molecule type" value="Genomic_DNA"/>
</dbReference>
<evidence type="ECO:0000256" key="1">
    <source>
        <dbReference type="SAM" id="Phobius"/>
    </source>
</evidence>
<keyword evidence="1" id="KW-1133">Transmembrane helix</keyword>
<feature type="transmembrane region" description="Helical" evidence="1">
    <location>
        <begin position="196"/>
        <end position="215"/>
    </location>
</feature>
<feature type="transmembrane region" description="Helical" evidence="1">
    <location>
        <begin position="54"/>
        <end position="82"/>
    </location>
</feature>
<dbReference type="GeneID" id="87939023"/>
<reference evidence="3" key="1">
    <citation type="journal article" date="2023" name="bioRxiv">
        <title>Complete genome of the Medicago anthracnose fungus, Colletotrichum destructivum, reveals a mini-chromosome-like region within a core chromosome.</title>
        <authorList>
            <person name="Lapalu N."/>
            <person name="Simon A."/>
            <person name="Lu A."/>
            <person name="Plaumann P.-L."/>
            <person name="Amselem J."/>
            <person name="Pigne S."/>
            <person name="Auger A."/>
            <person name="Koch C."/>
            <person name="Dallery J.-F."/>
            <person name="O'Connell R.J."/>
        </authorList>
    </citation>
    <scope>NUCLEOTIDE SEQUENCE [LARGE SCALE GENOMIC DNA]</scope>
    <source>
        <strain evidence="3">CBS 520.97</strain>
    </source>
</reference>
<feature type="transmembrane region" description="Helical" evidence="1">
    <location>
        <begin position="296"/>
        <end position="320"/>
    </location>
</feature>
<protein>
    <recommendedName>
        <fullName evidence="4">Integral membrane protein</fullName>
    </recommendedName>
</protein>
<organism evidence="2 3">
    <name type="scientific">Colletotrichum destructivum</name>
    <dbReference type="NCBI Taxonomy" id="34406"/>
    <lineage>
        <taxon>Eukaryota</taxon>
        <taxon>Fungi</taxon>
        <taxon>Dikarya</taxon>
        <taxon>Ascomycota</taxon>
        <taxon>Pezizomycotina</taxon>
        <taxon>Sordariomycetes</taxon>
        <taxon>Hypocreomycetidae</taxon>
        <taxon>Glomerellales</taxon>
        <taxon>Glomerellaceae</taxon>
        <taxon>Colletotrichum</taxon>
        <taxon>Colletotrichum destructivum species complex</taxon>
    </lineage>
</organism>
<proteinExistence type="predicted"/>
<evidence type="ECO:0000313" key="3">
    <source>
        <dbReference type="Proteomes" id="UP001322277"/>
    </source>
</evidence>
<accession>A0AAX4I2S1</accession>
<keyword evidence="1" id="KW-0472">Membrane</keyword>
<evidence type="ECO:0000313" key="2">
    <source>
        <dbReference type="EMBL" id="WQF77506.1"/>
    </source>
</evidence>